<reference evidence="5" key="1">
    <citation type="submission" date="2021-07" db="EMBL/GenBank/DDBJ databases">
        <title>Aureisphaera sp. CAU 1614 isolated from sea sediment.</title>
        <authorList>
            <person name="Kim W."/>
        </authorList>
    </citation>
    <scope>NUCLEOTIDE SEQUENCE</scope>
    <source>
        <strain evidence="5">CAU 1614</strain>
    </source>
</reference>
<dbReference type="PANTHER" id="PTHR34978">
    <property type="entry name" value="POSSIBLE SENSOR-TRANSDUCER PROTEIN BLAR"/>
    <property type="match status" value="1"/>
</dbReference>
<evidence type="ECO:0000313" key="6">
    <source>
        <dbReference type="Proteomes" id="UP001138686"/>
    </source>
</evidence>
<organism evidence="5 6">
    <name type="scientific">Halomarinibacterium sedimenti</name>
    <dbReference type="NCBI Taxonomy" id="2857106"/>
    <lineage>
        <taxon>Bacteria</taxon>
        <taxon>Pseudomonadati</taxon>
        <taxon>Bacteroidota</taxon>
        <taxon>Flavobacteriia</taxon>
        <taxon>Flavobacteriales</taxon>
        <taxon>Flavobacteriaceae</taxon>
        <taxon>Halomarinibacterium</taxon>
    </lineage>
</organism>
<proteinExistence type="predicted"/>
<feature type="domain" description="Peptidase M56" evidence="4">
    <location>
        <begin position="156"/>
        <end position="256"/>
    </location>
</feature>
<keyword evidence="6" id="KW-1185">Reference proteome</keyword>
<feature type="compositionally biased region" description="Polar residues" evidence="2">
    <location>
        <begin position="322"/>
        <end position="334"/>
    </location>
</feature>
<feature type="transmembrane region" description="Helical" evidence="3">
    <location>
        <begin position="6"/>
        <end position="25"/>
    </location>
</feature>
<keyword evidence="1" id="KW-0175">Coiled coil</keyword>
<keyword evidence="3" id="KW-0472">Membrane</keyword>
<feature type="transmembrane region" description="Helical" evidence="3">
    <location>
        <begin position="37"/>
        <end position="58"/>
    </location>
</feature>
<dbReference type="AlphaFoldDB" id="A0A9X1FMC3"/>
<evidence type="ECO:0000256" key="3">
    <source>
        <dbReference type="SAM" id="Phobius"/>
    </source>
</evidence>
<name>A0A9X1FMC3_9FLAO</name>
<feature type="transmembrane region" description="Helical" evidence="3">
    <location>
        <begin position="85"/>
        <end position="109"/>
    </location>
</feature>
<evidence type="ECO:0000256" key="1">
    <source>
        <dbReference type="SAM" id="Coils"/>
    </source>
</evidence>
<dbReference type="Pfam" id="PF05569">
    <property type="entry name" value="Peptidase_M56"/>
    <property type="match status" value="1"/>
</dbReference>
<evidence type="ECO:0000313" key="5">
    <source>
        <dbReference type="EMBL" id="MBW2936539.1"/>
    </source>
</evidence>
<dbReference type="RefSeq" id="WP_219050350.1">
    <property type="nucleotide sequence ID" value="NZ_JAHWDP010000001.1"/>
</dbReference>
<accession>A0A9X1FMC3</accession>
<comment type="caution">
    <text evidence="5">The sequence shown here is derived from an EMBL/GenBank/DDBJ whole genome shotgun (WGS) entry which is preliminary data.</text>
</comment>
<sequence length="602" mass="69215">MELITYIIKSGGVLVLFYAVYFLWLQKDTLFRAKRQFLLYGLATAIILPLVEFTKTVIVEVPEMTHALNTGISTLSQTPQQAEPIAINLWDLFLIVYSVGVAFMGYRFIKELYALLSILISGKAEKMDGVFHIKTAQKHAPFSFFNYIVYNPLLHTNEELQMIIKHEKVHANQWHSADILLANLVLIFQWINPFAWLFKNSIEENLEFIADNETVQQISSKKAYQLALVKASSSYTVPALTNNFYQSFIKKRIIMLNKSNSRKVNVLKIGIILPLLALFLWSFNVKEIVTYKTIPMAEKPTENPSTNAIPVVENSEKKKNVAQKNETPSITEVSSEPEIKNNPVENEIREKFSVKITKNTSNAEFENIKKELKEKYGIDLSYSVIRNNSNEITSLAMNYTSTDSRHGNFHETDEEGIEEFYFTIDETGIIEIWSEASEERRVERMERRTKEMKVRKDEMEVRREEMKERRKELDKRRVKMEERREKQIAVIDEERRELANRKRAMTYSIANSRGGSNSNVAVISGSDDSVVINKNTSDAELSKMKTELASKNIDFTYKNVKRNDVGEIVAIKISVDDNKGSKSTSVIKGDDDEPIDLIIIHQ</sequence>
<feature type="region of interest" description="Disordered" evidence="2">
    <location>
        <begin position="316"/>
        <end position="338"/>
    </location>
</feature>
<dbReference type="CDD" id="cd07341">
    <property type="entry name" value="M56_BlaR1_MecR1_like"/>
    <property type="match status" value="1"/>
</dbReference>
<evidence type="ECO:0000259" key="4">
    <source>
        <dbReference type="Pfam" id="PF05569"/>
    </source>
</evidence>
<dbReference type="InterPro" id="IPR008756">
    <property type="entry name" value="Peptidase_M56"/>
</dbReference>
<keyword evidence="3" id="KW-0812">Transmembrane</keyword>
<dbReference type="PANTHER" id="PTHR34978:SF3">
    <property type="entry name" value="SLR0241 PROTEIN"/>
    <property type="match status" value="1"/>
</dbReference>
<dbReference type="Proteomes" id="UP001138686">
    <property type="component" value="Unassembled WGS sequence"/>
</dbReference>
<protein>
    <recommendedName>
        <fullName evidence="4">Peptidase M56 domain-containing protein</fullName>
    </recommendedName>
</protein>
<feature type="transmembrane region" description="Helical" evidence="3">
    <location>
        <begin position="265"/>
        <end position="283"/>
    </location>
</feature>
<feature type="coiled-coil region" evidence="1">
    <location>
        <begin position="435"/>
        <end position="497"/>
    </location>
</feature>
<dbReference type="InterPro" id="IPR052173">
    <property type="entry name" value="Beta-lactam_resp_regulator"/>
</dbReference>
<evidence type="ECO:0000256" key="2">
    <source>
        <dbReference type="SAM" id="MobiDB-lite"/>
    </source>
</evidence>
<gene>
    <name evidence="5" type="ORF">KXJ69_00380</name>
</gene>
<keyword evidence="3" id="KW-1133">Transmembrane helix</keyword>
<dbReference type="EMBL" id="JAHWDP010000001">
    <property type="protein sequence ID" value="MBW2936539.1"/>
    <property type="molecule type" value="Genomic_DNA"/>
</dbReference>